<evidence type="ECO:0000313" key="2">
    <source>
        <dbReference type="EMBL" id="KAJ5323273.1"/>
    </source>
</evidence>
<dbReference type="Pfam" id="PF04681">
    <property type="entry name" value="Bys1"/>
    <property type="match status" value="1"/>
</dbReference>
<feature type="chain" id="PRO_5041194805" description="BYS1 domain protein" evidence="1">
    <location>
        <begin position="21"/>
        <end position="158"/>
    </location>
</feature>
<reference evidence="2" key="2">
    <citation type="journal article" date="2023" name="IMA Fungus">
        <title>Comparative genomic study of the Penicillium genus elucidates a diverse pangenome and 15 lateral gene transfer events.</title>
        <authorList>
            <person name="Petersen C."/>
            <person name="Sorensen T."/>
            <person name="Nielsen M.R."/>
            <person name="Sondergaard T.E."/>
            <person name="Sorensen J.L."/>
            <person name="Fitzpatrick D.A."/>
            <person name="Frisvad J.C."/>
            <person name="Nielsen K.L."/>
        </authorList>
    </citation>
    <scope>NUCLEOTIDE SEQUENCE</scope>
    <source>
        <strain evidence="2">IBT 21472</strain>
    </source>
</reference>
<keyword evidence="3" id="KW-1185">Reference proteome</keyword>
<organism evidence="2 3">
    <name type="scientific">Penicillium atrosanguineum</name>
    <dbReference type="NCBI Taxonomy" id="1132637"/>
    <lineage>
        <taxon>Eukaryota</taxon>
        <taxon>Fungi</taxon>
        <taxon>Dikarya</taxon>
        <taxon>Ascomycota</taxon>
        <taxon>Pezizomycotina</taxon>
        <taxon>Eurotiomycetes</taxon>
        <taxon>Eurotiomycetidae</taxon>
        <taxon>Eurotiales</taxon>
        <taxon>Aspergillaceae</taxon>
        <taxon>Penicillium</taxon>
    </lineage>
</organism>
<dbReference type="AlphaFoldDB" id="A0A9W9HGW3"/>
<feature type="signal peptide" evidence="1">
    <location>
        <begin position="1"/>
        <end position="20"/>
    </location>
</feature>
<keyword evidence="1" id="KW-0732">Signal</keyword>
<comment type="caution">
    <text evidence="2">The sequence shown here is derived from an EMBL/GenBank/DDBJ whole genome shotgun (WGS) entry which is preliminary data.</text>
</comment>
<dbReference type="EMBL" id="JAPZBO010000002">
    <property type="protein sequence ID" value="KAJ5323273.1"/>
    <property type="molecule type" value="Genomic_DNA"/>
</dbReference>
<dbReference type="OrthoDB" id="3682664at2759"/>
<sequence length="158" mass="16424">MRFTTAIIASVAALAPLASAVGNAAVVNHCDFPVYLWSVGGSVGPKVTIAPKGMYKEQLHHDPASGGIALKITTHANGLYDGSAQTNFAYTLDGSTVWYDMSDVFGDAFSGHTLNVLPSDPTCRRICWGSGVAPSGSQVKDCQANSDISLNLCAAAKC</sequence>
<evidence type="ECO:0000313" key="3">
    <source>
        <dbReference type="Proteomes" id="UP001147746"/>
    </source>
</evidence>
<evidence type="ECO:0000256" key="1">
    <source>
        <dbReference type="SAM" id="SignalP"/>
    </source>
</evidence>
<dbReference type="Proteomes" id="UP001147746">
    <property type="component" value="Unassembled WGS sequence"/>
</dbReference>
<dbReference type="PANTHER" id="PTHR36195:SF4">
    <property type="entry name" value="DOMAIN PROTEIN, PUTATIVE (AFU_ORTHOLOGUE AFUA_5G01990)-RELATED"/>
    <property type="match status" value="1"/>
</dbReference>
<gene>
    <name evidence="2" type="ORF">N7476_001873</name>
</gene>
<dbReference type="PANTHER" id="PTHR36195">
    <property type="entry name" value="DOMAIN PROTEIN, PUTATIVE (AFU_ORTHOLOGUE AFUA_5G01990)-RELATED-RELATED"/>
    <property type="match status" value="1"/>
</dbReference>
<reference evidence="2" key="1">
    <citation type="submission" date="2022-12" db="EMBL/GenBank/DDBJ databases">
        <authorList>
            <person name="Petersen C."/>
        </authorList>
    </citation>
    <scope>NUCLEOTIDE SEQUENCE</scope>
    <source>
        <strain evidence="2">IBT 21472</strain>
    </source>
</reference>
<name>A0A9W9HGW3_9EURO</name>
<dbReference type="InterPro" id="IPR006771">
    <property type="entry name" value="CetA-like"/>
</dbReference>
<proteinExistence type="predicted"/>
<accession>A0A9W9HGW3</accession>
<evidence type="ECO:0008006" key="4">
    <source>
        <dbReference type="Google" id="ProtNLM"/>
    </source>
</evidence>
<protein>
    <recommendedName>
        <fullName evidence="4">BYS1 domain protein</fullName>
    </recommendedName>
</protein>